<dbReference type="Proteomes" id="UP000006447">
    <property type="component" value="Unassembled WGS sequence"/>
</dbReference>
<protein>
    <submittedName>
        <fullName evidence="2">Uncharacterized protein</fullName>
    </submittedName>
</protein>
<comment type="caution">
    <text evidence="2">The sequence shown here is derived from an EMBL/GenBank/DDBJ whole genome shotgun (WGS) entry which is preliminary data.</text>
</comment>
<dbReference type="EMBL" id="AJJH01000068">
    <property type="protein sequence ID" value="EID79301.1"/>
    <property type="molecule type" value="Genomic_DNA"/>
</dbReference>
<evidence type="ECO:0000256" key="1">
    <source>
        <dbReference type="SAM" id="Coils"/>
    </source>
</evidence>
<feature type="coiled-coil region" evidence="1">
    <location>
        <begin position="125"/>
        <end position="152"/>
    </location>
</feature>
<dbReference type="PATRIC" id="fig|1165867.3.peg.2893"/>
<proteinExistence type="predicted"/>
<organism evidence="2 3">
    <name type="scientific">Rhodococcus opacus RKJ300 = JCM 13270</name>
    <dbReference type="NCBI Taxonomy" id="1165867"/>
    <lineage>
        <taxon>Bacteria</taxon>
        <taxon>Bacillati</taxon>
        <taxon>Actinomycetota</taxon>
        <taxon>Actinomycetes</taxon>
        <taxon>Mycobacteriales</taxon>
        <taxon>Nocardiaceae</taxon>
        <taxon>Rhodococcus</taxon>
    </lineage>
</organism>
<keyword evidence="1" id="KW-0175">Coiled coil</keyword>
<evidence type="ECO:0000313" key="2">
    <source>
        <dbReference type="EMBL" id="EID79301.1"/>
    </source>
</evidence>
<sequence length="160" mass="17313">MIGDLPAGGLGAGADHAGVRTVPDIAGPNYRARGAADVALVGRRSACEKYLEDDDDGRDGGEAERLISLAELIHTQGCLGCRARAPNCAMRPGAWGGHRPATWAYRELMKTKSPQRELAYRLAERDELVVEILELEGRLARATRRLEELSAEIKPSGHVE</sequence>
<gene>
    <name evidence="2" type="ORF">W59_14216</name>
</gene>
<dbReference type="AlphaFoldDB" id="I0WSD5"/>
<accession>I0WSD5</accession>
<evidence type="ECO:0000313" key="3">
    <source>
        <dbReference type="Proteomes" id="UP000006447"/>
    </source>
</evidence>
<reference evidence="2 3" key="1">
    <citation type="journal article" date="2012" name="J. Bacteriol.">
        <title>Draft genome sequence of the nitrophenol-degrading actinomycete Rhodococcus imtechensis RKJ300.</title>
        <authorList>
            <person name="Vikram S."/>
            <person name="Kumar S."/>
            <person name="Subramanian S."/>
            <person name="Raghava G.P."/>
        </authorList>
    </citation>
    <scope>NUCLEOTIDE SEQUENCE [LARGE SCALE GENOMIC DNA]</scope>
    <source>
        <strain evidence="2 3">RKJ300</strain>
    </source>
</reference>
<name>I0WSD5_RHOOP</name>